<reference evidence="1 2" key="1">
    <citation type="submission" date="2024-06" db="EMBL/GenBank/DDBJ databases">
        <authorList>
            <person name="Kim D.-U."/>
        </authorList>
    </citation>
    <scope>NUCLEOTIDE SEQUENCE [LARGE SCALE GENOMIC DNA]</scope>
    <source>
        <strain evidence="1 2">KACC15460</strain>
    </source>
</reference>
<protein>
    <submittedName>
        <fullName evidence="1">Uncharacterized protein</fullName>
    </submittedName>
</protein>
<organism evidence="1 2">
    <name type="scientific">Mesorhizobium shangrilense</name>
    <dbReference type="NCBI Taxonomy" id="460060"/>
    <lineage>
        <taxon>Bacteria</taxon>
        <taxon>Pseudomonadati</taxon>
        <taxon>Pseudomonadota</taxon>
        <taxon>Alphaproteobacteria</taxon>
        <taxon>Hyphomicrobiales</taxon>
        <taxon>Phyllobacteriaceae</taxon>
        <taxon>Mesorhizobium</taxon>
    </lineage>
</organism>
<name>A0ABV2DNJ8_9HYPH</name>
<dbReference type="SUPFAM" id="SSF75011">
    <property type="entry name" value="3-carboxy-cis,cis-mucoante lactonizing enzyme"/>
    <property type="match status" value="1"/>
</dbReference>
<evidence type="ECO:0000313" key="2">
    <source>
        <dbReference type="Proteomes" id="UP001548832"/>
    </source>
</evidence>
<sequence length="270" mass="28056">MSQIVQYSLDGKVLRTLTVKGHNDGLKFNPATKKIWALQNEDGDANLVVIDPVSAAVENYSFEPGKHGGGYDDIAFKNGEAFVSASAPQVDGGKTNPGPSIVTAKLTADHKVAVVTAFAGAPKVTDIVTGDKETLNLTDPDSLTIAPSGDLVMTSQDDSELLFVHKTSVSGGEGKVLHLMGGVKVDDTTFVSAKHGFLLVADTPANIVYKIEAANWGVGTAYSAMSGVDATKTDPAIPGYVGLLDVNSGALLPVTTNMQAPHGMIFVSGK</sequence>
<dbReference type="Proteomes" id="UP001548832">
    <property type="component" value="Unassembled WGS sequence"/>
</dbReference>
<gene>
    <name evidence="1" type="ORF">ABVQ20_31640</name>
</gene>
<comment type="caution">
    <text evidence="1">The sequence shown here is derived from an EMBL/GenBank/DDBJ whole genome shotgun (WGS) entry which is preliminary data.</text>
</comment>
<dbReference type="RefSeq" id="WP_354463622.1">
    <property type="nucleotide sequence ID" value="NZ_JBEWSZ010000004.1"/>
</dbReference>
<keyword evidence="2" id="KW-1185">Reference proteome</keyword>
<dbReference type="EMBL" id="JBEWSZ010000004">
    <property type="protein sequence ID" value="MET2831509.1"/>
    <property type="molecule type" value="Genomic_DNA"/>
</dbReference>
<proteinExistence type="predicted"/>
<accession>A0ABV2DNJ8</accession>
<evidence type="ECO:0000313" key="1">
    <source>
        <dbReference type="EMBL" id="MET2831509.1"/>
    </source>
</evidence>